<dbReference type="KEGG" id="ppr:PBPRB1981"/>
<dbReference type="EMBL" id="CR378681">
    <property type="protein sequence ID" value="CAG23826.1"/>
    <property type="molecule type" value="Genomic_DNA"/>
</dbReference>
<feature type="transmembrane region" description="Helical" evidence="1">
    <location>
        <begin position="12"/>
        <end position="30"/>
    </location>
</feature>
<sequence>MCIFSSSCLIALAFFVSVIILTPIVVKLMVKQMIALIRITRGNLGSARIDLFCASISCFTTFPISRSNSLTLFDSLIHHLNL</sequence>
<organism evidence="2 3">
    <name type="scientific">Photobacterium profundum (strain SS9)</name>
    <dbReference type="NCBI Taxonomy" id="298386"/>
    <lineage>
        <taxon>Bacteria</taxon>
        <taxon>Pseudomonadati</taxon>
        <taxon>Pseudomonadota</taxon>
        <taxon>Gammaproteobacteria</taxon>
        <taxon>Vibrionales</taxon>
        <taxon>Vibrionaceae</taxon>
        <taxon>Photobacterium</taxon>
    </lineage>
</organism>
<keyword evidence="1" id="KW-1133">Transmembrane helix</keyword>
<gene>
    <name evidence="2" type="ordered locus">PBPRB1981</name>
</gene>
<keyword evidence="3" id="KW-1185">Reference proteome</keyword>
<protein>
    <submittedName>
        <fullName evidence="2">Uncharacterized protein</fullName>
    </submittedName>
</protein>
<accession>Q6LFV4</accession>
<evidence type="ECO:0000313" key="2">
    <source>
        <dbReference type="EMBL" id="CAG23826.1"/>
    </source>
</evidence>
<keyword evidence="1" id="KW-0472">Membrane</keyword>
<reference evidence="3" key="1">
    <citation type="journal article" date="2005" name="Science">
        <title>Life at depth: Photobacterium profundum genome sequence and expression analysis.</title>
        <authorList>
            <person name="Vezzi A."/>
            <person name="Campanaro S."/>
            <person name="D'Angelo M."/>
            <person name="Simonato F."/>
            <person name="Vitulo N."/>
            <person name="Lauro F.M."/>
            <person name="Cestaro A."/>
            <person name="Malacrida G."/>
            <person name="Simionati B."/>
            <person name="Cannata N."/>
            <person name="Romualdi C."/>
            <person name="Bartlett D.H."/>
            <person name="Valle G."/>
        </authorList>
    </citation>
    <scope>NUCLEOTIDE SEQUENCE [LARGE SCALE GENOMIC DNA]</scope>
    <source>
        <strain evidence="3">ATCC BAA-1253 / SS9</strain>
    </source>
</reference>
<dbReference type="Proteomes" id="UP000000593">
    <property type="component" value="Chromosome 2"/>
</dbReference>
<name>Q6LFV4_PHOPR</name>
<proteinExistence type="predicted"/>
<dbReference type="AlphaFoldDB" id="Q6LFV4"/>
<keyword evidence="1" id="KW-0812">Transmembrane</keyword>
<evidence type="ECO:0000256" key="1">
    <source>
        <dbReference type="SAM" id="Phobius"/>
    </source>
</evidence>
<evidence type="ECO:0000313" key="3">
    <source>
        <dbReference type="Proteomes" id="UP000000593"/>
    </source>
</evidence>
<dbReference type="HOGENOM" id="CLU_2555340_0_0_6"/>